<keyword evidence="11" id="KW-1185">Reference proteome</keyword>
<evidence type="ECO:0000256" key="7">
    <source>
        <dbReference type="PIRSR" id="PIRSR601501-1"/>
    </source>
</evidence>
<dbReference type="OrthoDB" id="42371at2157"/>
<feature type="binding site" evidence="7">
    <location>
        <position position="63"/>
    </location>
    <ligand>
        <name>Fe cation</name>
        <dbReference type="ChEBI" id="CHEBI:24875"/>
    </ligand>
</feature>
<sequence length="521" mass="56236">MPEIEIDPTTRIEGHHSTTLNVEGGVVTEAKSHMDMFRGMELVVLNRPPSDAPVFTQRVCGVCFTVHRQTALLAIENAAKNAGVFDGIPDTARKMRNLLERMATLWNHAVHMFALVAPDYSDAVADTGLTRLDPMDGAGYTAALEAQRKLLQGFAEFGGKAPHPLTYAPGGMSANPTIEKLQQISDQVEFVSDWLGPTDAVPEVIENVRNDRFDPTLGEGLHDIVSLLFAAKEAGADDFGVGPGRYYCNGIYPDENGEDQIPSGIYVDGELSHPSDEEIKNAITESTAHSWYTDDSGGSPMEESPPKPAPDKEGAYSWGKAPRYNGMNMETGSLARLIVTDRDPFDLRATLGGDPTKSSTLNRLIARAQEALLLRDQIVELLDDIDPNGTVNTGWSDDFSGEGVGLWEASRGALSHWVKIEDGTITNYQIITPTLWNLGPRDDSGTPSIFETAVEGMTVADVENPLNVMRTVRSFDPCLACSVHVESPEASYTEEITPASPGSALTAACDAPIAGEEADDT</sequence>
<name>A0A3A6PM65_9EURY</name>
<dbReference type="InterPro" id="IPR029014">
    <property type="entry name" value="NiFe-Hase_large"/>
</dbReference>
<evidence type="ECO:0000313" key="10">
    <source>
        <dbReference type="EMBL" id="RJX43216.1"/>
    </source>
</evidence>
<evidence type="ECO:0000313" key="11">
    <source>
        <dbReference type="Proteomes" id="UP000276588"/>
    </source>
</evidence>
<dbReference type="EMBL" id="QKNY01000009">
    <property type="protein sequence ID" value="RJX43216.1"/>
    <property type="molecule type" value="Genomic_DNA"/>
</dbReference>
<feature type="binding site" evidence="7">
    <location>
        <position position="478"/>
    </location>
    <ligand>
        <name>Ni(2+)</name>
        <dbReference type="ChEBI" id="CHEBI:49786"/>
    </ligand>
</feature>
<comment type="cofactor">
    <cofactor evidence="7">
        <name>Fe cation</name>
        <dbReference type="ChEBI" id="CHEBI:24875"/>
    </cofactor>
</comment>
<dbReference type="AlphaFoldDB" id="A0A3A6PM65"/>
<feature type="binding site" evidence="7">
    <location>
        <position position="484"/>
    </location>
    <ligand>
        <name>Mg(2+)</name>
        <dbReference type="ChEBI" id="CHEBI:18420"/>
    </ligand>
</feature>
<reference evidence="10 11" key="1">
    <citation type="submission" date="2018-06" db="EMBL/GenBank/DDBJ databases">
        <title>Halonotius sp. F13-13 a new haloarchaeeon isolated from a solar saltern from Isla Cristina, Huelva, Spain.</title>
        <authorList>
            <person name="Duran-Viseras A."/>
            <person name="Sanchez-Porro C."/>
            <person name="Ventosa A."/>
        </authorList>
    </citation>
    <scope>NUCLEOTIDE SEQUENCE [LARGE SCALE GENOMIC DNA]</scope>
    <source>
        <strain evidence="10 11">F13-13</strain>
    </source>
</reference>
<evidence type="ECO:0000256" key="2">
    <source>
        <dbReference type="ARBA" id="ARBA00004196"/>
    </source>
</evidence>
<comment type="caution">
    <text evidence="10">The sequence shown here is derived from an EMBL/GenBank/DDBJ whole genome shotgun (WGS) entry which is preliminary data.</text>
</comment>
<dbReference type="PROSITE" id="PS00507">
    <property type="entry name" value="NI_HGENASE_L_1"/>
    <property type="match status" value="1"/>
</dbReference>
<organism evidence="10 11">
    <name type="scientific">Halonotius aquaticus</name>
    <dbReference type="NCBI Taxonomy" id="2216978"/>
    <lineage>
        <taxon>Archaea</taxon>
        <taxon>Methanobacteriati</taxon>
        <taxon>Methanobacteriota</taxon>
        <taxon>Stenosarchaea group</taxon>
        <taxon>Halobacteria</taxon>
        <taxon>Halobacteriales</taxon>
        <taxon>Haloferacaceae</taxon>
        <taxon>Halonotius</taxon>
    </lineage>
</organism>
<dbReference type="PANTHER" id="PTHR42958">
    <property type="entry name" value="HYDROGENASE-2 LARGE CHAIN"/>
    <property type="match status" value="1"/>
</dbReference>
<feature type="binding site" evidence="7">
    <location>
        <position position="430"/>
    </location>
    <ligand>
        <name>Mg(2+)</name>
        <dbReference type="ChEBI" id="CHEBI:18420"/>
    </ligand>
</feature>
<proteinExistence type="inferred from homology"/>
<dbReference type="PANTHER" id="PTHR42958:SF4">
    <property type="entry name" value="HYDROGENASE EXPRESSION_FORMATION PROTEIN HUPK"/>
    <property type="match status" value="1"/>
</dbReference>
<dbReference type="Proteomes" id="UP000276588">
    <property type="component" value="Unassembled WGS sequence"/>
</dbReference>
<feature type="region of interest" description="Disordered" evidence="9">
    <location>
        <begin position="289"/>
        <end position="318"/>
    </location>
</feature>
<dbReference type="InterPro" id="IPR018194">
    <property type="entry name" value="Ni-dep_hyd_lsu_Ni_BS"/>
</dbReference>
<feature type="binding site" evidence="7">
    <location>
        <position position="481"/>
    </location>
    <ligand>
        <name>Fe cation</name>
        <dbReference type="ChEBI" id="CHEBI:24875"/>
    </ligand>
</feature>
<evidence type="ECO:0000256" key="3">
    <source>
        <dbReference type="ARBA" id="ARBA00009292"/>
    </source>
</evidence>
<dbReference type="SUPFAM" id="SSF56762">
    <property type="entry name" value="HydB/Nqo4-like"/>
    <property type="match status" value="1"/>
</dbReference>
<dbReference type="RefSeq" id="WP_120102555.1">
    <property type="nucleotide sequence ID" value="NZ_QKNY01000009.1"/>
</dbReference>
<dbReference type="Gene3D" id="1.10.645.10">
    <property type="entry name" value="Cytochrome-c3 Hydrogenase, chain B"/>
    <property type="match status" value="1"/>
</dbReference>
<dbReference type="GO" id="GO:0016151">
    <property type="term" value="F:nickel cation binding"/>
    <property type="evidence" value="ECO:0007669"/>
    <property type="project" value="InterPro"/>
</dbReference>
<feature type="binding site" evidence="7">
    <location>
        <position position="60"/>
    </location>
    <ligand>
        <name>Ni(2+)</name>
        <dbReference type="ChEBI" id="CHEBI:49786"/>
    </ligand>
</feature>
<dbReference type="InterPro" id="IPR001501">
    <property type="entry name" value="Ni-dep_hyd_lsu"/>
</dbReference>
<dbReference type="GO" id="GO:0008901">
    <property type="term" value="F:ferredoxin hydrogenase activity"/>
    <property type="evidence" value="ECO:0007669"/>
    <property type="project" value="InterPro"/>
</dbReference>
<feature type="binding site" evidence="7">
    <location>
        <position position="41"/>
    </location>
    <ligand>
        <name>Mg(2+)</name>
        <dbReference type="ChEBI" id="CHEBI:18420"/>
    </ligand>
</feature>
<gene>
    <name evidence="10" type="ORF">DM826_06280</name>
</gene>
<comment type="subcellular location">
    <subcellularLocation>
        <location evidence="2">Cell envelope</location>
    </subcellularLocation>
</comment>
<accession>A0A3A6PM65</accession>
<comment type="similarity">
    <text evidence="3 8">Belongs to the [NiFe]/[NiFeSe] hydrogenase large subunit family.</text>
</comment>
<feature type="binding site" evidence="7">
    <location>
        <position position="63"/>
    </location>
    <ligand>
        <name>Ni(2+)</name>
        <dbReference type="ChEBI" id="CHEBI:49786"/>
    </ligand>
</feature>
<comment type="cofactor">
    <cofactor evidence="1 7">
        <name>Ni(2+)</name>
        <dbReference type="ChEBI" id="CHEBI:49786"/>
    </cofactor>
</comment>
<keyword evidence="4 7" id="KW-0533">Nickel</keyword>
<protein>
    <recommendedName>
        <fullName evidence="12">Hydrogenase large subunit</fullName>
    </recommendedName>
</protein>
<evidence type="ECO:0000256" key="4">
    <source>
        <dbReference type="ARBA" id="ARBA00022596"/>
    </source>
</evidence>
<dbReference type="InterPro" id="IPR050867">
    <property type="entry name" value="NiFe/NiFeSe_hydrgnase_LSU"/>
</dbReference>
<dbReference type="PROSITE" id="PS00508">
    <property type="entry name" value="NI_HGENASE_L_2"/>
    <property type="match status" value="1"/>
</dbReference>
<evidence type="ECO:0008006" key="12">
    <source>
        <dbReference type="Google" id="ProtNLM"/>
    </source>
</evidence>
<keyword evidence="6 8" id="KW-0560">Oxidoreductase</keyword>
<keyword evidence="7" id="KW-0460">Magnesium</keyword>
<keyword evidence="5 7" id="KW-0479">Metal-binding</keyword>
<keyword evidence="7" id="KW-0408">Iron</keyword>
<evidence type="ECO:0000256" key="5">
    <source>
        <dbReference type="ARBA" id="ARBA00022723"/>
    </source>
</evidence>
<evidence type="ECO:0000256" key="9">
    <source>
        <dbReference type="SAM" id="MobiDB-lite"/>
    </source>
</evidence>
<evidence type="ECO:0000256" key="1">
    <source>
        <dbReference type="ARBA" id="ARBA00001967"/>
    </source>
</evidence>
<evidence type="ECO:0000256" key="6">
    <source>
        <dbReference type="ARBA" id="ARBA00023002"/>
    </source>
</evidence>
<dbReference type="Pfam" id="PF00374">
    <property type="entry name" value="NiFeSe_Hases"/>
    <property type="match status" value="2"/>
</dbReference>
<evidence type="ECO:0000256" key="8">
    <source>
        <dbReference type="RuleBase" id="RU003896"/>
    </source>
</evidence>